<dbReference type="InterPro" id="IPR000182">
    <property type="entry name" value="GNAT_dom"/>
</dbReference>
<gene>
    <name evidence="2" type="ORF">CK501_14865</name>
</gene>
<proteinExistence type="predicted"/>
<dbReference type="InterPro" id="IPR016181">
    <property type="entry name" value="Acyl_CoA_acyltransferase"/>
</dbReference>
<dbReference type="AlphaFoldDB" id="A0A2A2EZ30"/>
<dbReference type="GO" id="GO:0016747">
    <property type="term" value="F:acyltransferase activity, transferring groups other than amino-acyl groups"/>
    <property type="evidence" value="ECO:0007669"/>
    <property type="project" value="InterPro"/>
</dbReference>
<sequence>MSEIRPATGQDVPAIHSLAEQWVLQGLSSAEARDYGFLVSNFTPAEYRRFTQVANAFYVFEHEGQVEAFILALTDDRISPDDPVSLSIHDYDPGPFLLIKQICSRRGSSVRGAATALYRFVSEEFSGLPQYAAIVLEPENTRSIGFHEKSGFTRCCERDAPDGRQRGIWCRSAS</sequence>
<feature type="domain" description="N-acetyltransferase" evidence="1">
    <location>
        <begin position="2"/>
        <end position="171"/>
    </location>
</feature>
<dbReference type="SUPFAM" id="SSF55729">
    <property type="entry name" value="Acyl-CoA N-acyltransferases (Nat)"/>
    <property type="match status" value="1"/>
</dbReference>
<evidence type="ECO:0000313" key="2">
    <source>
        <dbReference type="EMBL" id="PAU77734.1"/>
    </source>
</evidence>
<accession>A0A2A2EZ30</accession>
<name>A0A2A2EZ30_9GAMM</name>
<evidence type="ECO:0000313" key="3">
    <source>
        <dbReference type="Proteomes" id="UP000218896"/>
    </source>
</evidence>
<dbReference type="PROSITE" id="PS51186">
    <property type="entry name" value="GNAT"/>
    <property type="match status" value="1"/>
</dbReference>
<dbReference type="OrthoDB" id="6182349at2"/>
<reference evidence="2 3" key="1">
    <citation type="submission" date="2017-08" db="EMBL/GenBank/DDBJ databases">
        <title>Halovibrio sewagensis sp. nov., isolated from wastewater of high salinity.</title>
        <authorList>
            <person name="Dong X."/>
            <person name="Zhang G."/>
        </authorList>
    </citation>
    <scope>NUCLEOTIDE SEQUENCE [LARGE SCALE GENOMIC DNA]</scope>
    <source>
        <strain evidence="2 3">YL5-2</strain>
    </source>
</reference>
<dbReference type="EMBL" id="NSKD01000009">
    <property type="protein sequence ID" value="PAU77734.1"/>
    <property type="molecule type" value="Genomic_DNA"/>
</dbReference>
<organism evidence="2 3">
    <name type="scientific">Halovibrio salipaludis</name>
    <dbReference type="NCBI Taxonomy" id="2032626"/>
    <lineage>
        <taxon>Bacteria</taxon>
        <taxon>Pseudomonadati</taxon>
        <taxon>Pseudomonadota</taxon>
        <taxon>Gammaproteobacteria</taxon>
        <taxon>Oceanospirillales</taxon>
        <taxon>Halomonadaceae</taxon>
        <taxon>Halovibrio</taxon>
    </lineage>
</organism>
<protein>
    <recommendedName>
        <fullName evidence="1">N-acetyltransferase domain-containing protein</fullName>
    </recommendedName>
</protein>
<evidence type="ECO:0000259" key="1">
    <source>
        <dbReference type="PROSITE" id="PS51186"/>
    </source>
</evidence>
<dbReference type="Pfam" id="PF00583">
    <property type="entry name" value="Acetyltransf_1"/>
    <property type="match status" value="1"/>
</dbReference>
<dbReference type="Gene3D" id="3.40.630.30">
    <property type="match status" value="1"/>
</dbReference>
<dbReference type="RefSeq" id="WP_095618533.1">
    <property type="nucleotide sequence ID" value="NZ_NSKD01000009.1"/>
</dbReference>
<comment type="caution">
    <text evidence="2">The sequence shown here is derived from an EMBL/GenBank/DDBJ whole genome shotgun (WGS) entry which is preliminary data.</text>
</comment>
<dbReference type="Proteomes" id="UP000218896">
    <property type="component" value="Unassembled WGS sequence"/>
</dbReference>
<keyword evidence="3" id="KW-1185">Reference proteome</keyword>